<keyword evidence="1" id="KW-0238">DNA-binding</keyword>
<dbReference type="InterPro" id="IPR025827">
    <property type="entry name" value="Zn_ribbon_recom_dom"/>
</dbReference>
<dbReference type="RefSeq" id="WP_270686296.1">
    <property type="nucleotide sequence ID" value="NZ_JAQFWQ010000037.1"/>
</dbReference>
<dbReference type="PROSITE" id="PS51737">
    <property type="entry name" value="RECOMBINASE_DNA_BIND"/>
    <property type="match status" value="1"/>
</dbReference>
<accession>A0ABT4U4G3</accession>
<keyword evidence="7" id="KW-1185">Reference proteome</keyword>
<dbReference type="InterPro" id="IPR038109">
    <property type="entry name" value="DNA_bind_recomb_sf"/>
</dbReference>
<dbReference type="PANTHER" id="PTHR30461:SF2">
    <property type="entry name" value="SERINE RECOMBINASE PINE-RELATED"/>
    <property type="match status" value="1"/>
</dbReference>
<dbReference type="CDD" id="cd00338">
    <property type="entry name" value="Ser_Recombinase"/>
    <property type="match status" value="1"/>
</dbReference>
<dbReference type="Gene3D" id="3.90.1750.20">
    <property type="entry name" value="Putative Large Serine Recombinase, Chain B, Domain 2"/>
    <property type="match status" value="1"/>
</dbReference>
<dbReference type="Pfam" id="PF07508">
    <property type="entry name" value="Recombinase"/>
    <property type="match status" value="1"/>
</dbReference>
<organism evidence="6 7">
    <name type="scientific">Nocardiopsis endophytica</name>
    <dbReference type="NCBI Taxonomy" id="3018445"/>
    <lineage>
        <taxon>Bacteria</taxon>
        <taxon>Bacillati</taxon>
        <taxon>Actinomycetota</taxon>
        <taxon>Actinomycetes</taxon>
        <taxon>Streptosporangiales</taxon>
        <taxon>Nocardiopsidaceae</taxon>
        <taxon>Nocardiopsis</taxon>
    </lineage>
</organism>
<comment type="caution">
    <text evidence="6">The sequence shown here is derived from an EMBL/GenBank/DDBJ whole genome shotgun (WGS) entry which is preliminary data.</text>
</comment>
<proteinExistence type="predicted"/>
<dbReference type="Gene3D" id="3.40.50.1390">
    <property type="entry name" value="Resolvase, N-terminal catalytic domain"/>
    <property type="match status" value="1"/>
</dbReference>
<evidence type="ECO:0000313" key="6">
    <source>
        <dbReference type="EMBL" id="MDA2811841.1"/>
    </source>
</evidence>
<dbReference type="InterPro" id="IPR011109">
    <property type="entry name" value="DNA_bind_recombinase_dom"/>
</dbReference>
<dbReference type="Pfam" id="PF13408">
    <property type="entry name" value="Zn_ribbon_recom"/>
    <property type="match status" value="1"/>
</dbReference>
<dbReference type="InterPro" id="IPR050639">
    <property type="entry name" value="SSR_resolvase"/>
</dbReference>
<name>A0ABT4U4G3_9ACTN</name>
<dbReference type="InterPro" id="IPR006119">
    <property type="entry name" value="Resolv_N"/>
</dbReference>
<evidence type="ECO:0000313" key="7">
    <source>
        <dbReference type="Proteomes" id="UP001527866"/>
    </source>
</evidence>
<dbReference type="SUPFAM" id="SSF53041">
    <property type="entry name" value="Resolvase-like"/>
    <property type="match status" value="1"/>
</dbReference>
<feature type="domain" description="Resolvase/invertase-type recombinase catalytic" evidence="4">
    <location>
        <begin position="4"/>
        <end position="149"/>
    </location>
</feature>
<dbReference type="EMBL" id="JAQFWQ010000037">
    <property type="protein sequence ID" value="MDA2811841.1"/>
    <property type="molecule type" value="Genomic_DNA"/>
</dbReference>
<dbReference type="Proteomes" id="UP001527866">
    <property type="component" value="Unassembled WGS sequence"/>
</dbReference>
<feature type="region of interest" description="Disordered" evidence="3">
    <location>
        <begin position="532"/>
        <end position="573"/>
    </location>
</feature>
<evidence type="ECO:0000259" key="4">
    <source>
        <dbReference type="PROSITE" id="PS51736"/>
    </source>
</evidence>
<dbReference type="InterPro" id="IPR036162">
    <property type="entry name" value="Resolvase-like_N_sf"/>
</dbReference>
<evidence type="ECO:0000256" key="3">
    <source>
        <dbReference type="SAM" id="MobiDB-lite"/>
    </source>
</evidence>
<evidence type="ECO:0000259" key="5">
    <source>
        <dbReference type="PROSITE" id="PS51737"/>
    </source>
</evidence>
<dbReference type="SMART" id="SM00857">
    <property type="entry name" value="Resolvase"/>
    <property type="match status" value="1"/>
</dbReference>
<dbReference type="Pfam" id="PF00239">
    <property type="entry name" value="Resolvase"/>
    <property type="match status" value="1"/>
</dbReference>
<gene>
    <name evidence="6" type="ORF">O4J56_14455</name>
</gene>
<evidence type="ECO:0000256" key="1">
    <source>
        <dbReference type="ARBA" id="ARBA00023125"/>
    </source>
</evidence>
<dbReference type="PANTHER" id="PTHR30461">
    <property type="entry name" value="DNA-INVERTASE FROM LAMBDOID PROPHAGE"/>
    <property type="match status" value="1"/>
</dbReference>
<sequence>MVKRVVKVARLSKHRHESASVERQLSKGQAWADLNDAVVAGQAVDVDVSGDVPPWERPELGEWLKRPEDFDVLTFWKLDRLARSLKGFVDFLEWAEKNEVELVFLDDRIDLTSDMGQLLAKILAAFAEFELKTIKGRTQDGINAVIQSGRWKGGIPPYGYRPVKEVRNEVYGWYLVKDTESQTDTASRVLELVRRVVDDHEAVARIRDDFTERGVPTSSDAHRIRMGKEPKGAKWTTSQIIKVLRSRALLGEYETHSGETTRNAQTGMVVQKAEPLIAPSRWNDLQECLDRASRKKTQNRKGGSMLAQVAMCDVCSRPLHHFQSGTRPYYRCSSYSLPEGRCANKMVRSGTIEKAVSDYVIFLVGDLEKKERVVVPGIDYSRDIASVDEALENLIGNMTTLKPGSRAADAARKQIEELEKRREALEALPTRPEEIKFVGTGVTAGDSWNAMTYQEKGAFLRNHDFKVWFRDTNQTSHPEPAFRFSGRDLEELYTQATGIDPGSPEAEDWALRVELASEGTTRITGVPMEEIDFQASPEQRQQQSAEWQAKNPHRYDPFLEQATPATGTHAPDA</sequence>
<keyword evidence="2" id="KW-0233">DNA recombination</keyword>
<evidence type="ECO:0000256" key="2">
    <source>
        <dbReference type="ARBA" id="ARBA00023172"/>
    </source>
</evidence>
<reference evidence="6 7" key="1">
    <citation type="submission" date="2023-01" db="EMBL/GenBank/DDBJ databases">
        <title>Draft genome sequence of Nocardiopsis sp. RSe5-2 isolated from halophytes.</title>
        <authorList>
            <person name="Duangmal K."/>
            <person name="Chantavorakit T."/>
        </authorList>
    </citation>
    <scope>NUCLEOTIDE SEQUENCE [LARGE SCALE GENOMIC DNA]</scope>
    <source>
        <strain evidence="6 7">RSe5-2</strain>
    </source>
</reference>
<protein>
    <submittedName>
        <fullName evidence="6">Recombinase family protein</fullName>
    </submittedName>
</protein>
<feature type="compositionally biased region" description="Polar residues" evidence="3">
    <location>
        <begin position="536"/>
        <end position="546"/>
    </location>
</feature>
<dbReference type="PROSITE" id="PS51736">
    <property type="entry name" value="RECOMBINASES_3"/>
    <property type="match status" value="1"/>
</dbReference>
<feature type="domain" description="Recombinase" evidence="5">
    <location>
        <begin position="157"/>
        <end position="295"/>
    </location>
</feature>